<evidence type="ECO:0000256" key="10">
    <source>
        <dbReference type="RuleBase" id="RU368011"/>
    </source>
</evidence>
<reference evidence="12" key="1">
    <citation type="submission" date="2021-01" db="EMBL/GenBank/DDBJ databases">
        <authorList>
            <person name="Corre E."/>
            <person name="Pelletier E."/>
            <person name="Niang G."/>
            <person name="Scheremetjew M."/>
            <person name="Finn R."/>
            <person name="Kale V."/>
            <person name="Holt S."/>
            <person name="Cochrane G."/>
            <person name="Meng A."/>
            <person name="Brown T."/>
            <person name="Cohen L."/>
        </authorList>
    </citation>
    <scope>NUCLEOTIDE SEQUENCE</scope>
    <source>
        <strain evidence="12">CCMP645</strain>
    </source>
</reference>
<comment type="subunit">
    <text evidence="10">Component of the NDC80 complex.</text>
</comment>
<dbReference type="GO" id="GO:0031262">
    <property type="term" value="C:Ndc80 complex"/>
    <property type="evidence" value="ECO:0007669"/>
    <property type="project" value="TreeGrafter"/>
</dbReference>
<gene>
    <name evidence="12" type="ORF">PCAR00345_LOCUS38126</name>
</gene>
<name>A0A7S4C342_CHRCT</name>
<evidence type="ECO:0000256" key="11">
    <source>
        <dbReference type="SAM" id="Coils"/>
    </source>
</evidence>
<evidence type="ECO:0000256" key="8">
    <source>
        <dbReference type="ARBA" id="ARBA00023306"/>
    </source>
</evidence>
<dbReference type="GO" id="GO:0051301">
    <property type="term" value="P:cell division"/>
    <property type="evidence" value="ECO:0007669"/>
    <property type="project" value="UniProtKB-UniRule"/>
</dbReference>
<dbReference type="EMBL" id="HBIZ01061410">
    <property type="protein sequence ID" value="CAE0785418.1"/>
    <property type="molecule type" value="Transcribed_RNA"/>
</dbReference>
<keyword evidence="6 11" id="KW-0175">Coiled coil</keyword>
<evidence type="ECO:0000256" key="4">
    <source>
        <dbReference type="ARBA" id="ARBA00022776"/>
    </source>
</evidence>
<dbReference type="GO" id="GO:0005634">
    <property type="term" value="C:nucleus"/>
    <property type="evidence" value="ECO:0007669"/>
    <property type="project" value="UniProtKB-SubCell"/>
</dbReference>
<dbReference type="Gene3D" id="3.30.160.570">
    <property type="entry name" value="Ncd80 complex, Spc24 subunit"/>
    <property type="match status" value="1"/>
</dbReference>
<dbReference type="PANTHER" id="PTHR22142:SF2">
    <property type="entry name" value="KINETOCHORE PROTEIN SPC24"/>
    <property type="match status" value="1"/>
</dbReference>
<evidence type="ECO:0000256" key="6">
    <source>
        <dbReference type="ARBA" id="ARBA00023054"/>
    </source>
</evidence>
<accession>A0A7S4C342</accession>
<dbReference type="AlphaFoldDB" id="A0A7S4C342"/>
<keyword evidence="9 10" id="KW-0137">Centromere</keyword>
<dbReference type="InterPro" id="IPR013252">
    <property type="entry name" value="Ndc80_Spc24"/>
</dbReference>
<organism evidence="12">
    <name type="scientific">Chrysotila carterae</name>
    <name type="common">Marine alga</name>
    <name type="synonym">Syracosphaera carterae</name>
    <dbReference type="NCBI Taxonomy" id="13221"/>
    <lineage>
        <taxon>Eukaryota</taxon>
        <taxon>Haptista</taxon>
        <taxon>Haptophyta</taxon>
        <taxon>Prymnesiophyceae</taxon>
        <taxon>Isochrysidales</taxon>
        <taxon>Isochrysidaceae</taxon>
        <taxon>Chrysotila</taxon>
    </lineage>
</organism>
<keyword evidence="3 10" id="KW-0132">Cell division</keyword>
<evidence type="ECO:0000256" key="3">
    <source>
        <dbReference type="ARBA" id="ARBA00022618"/>
    </source>
</evidence>
<protein>
    <recommendedName>
        <fullName evidence="10">Kinetochore protein Spc24</fullName>
    </recommendedName>
</protein>
<keyword evidence="5 10" id="KW-0995">Kinetochore</keyword>
<sequence>MYSEAESVIAHMVTVFSEKADTLAIRSARHCIDEIAALSAARHEEMRNSLKELSRQVERAQATYTERQAKLENFSEKETLLTEREQIEQNIARIQQETLEIKKQMGAVENRTTEVCAKEQQIRQQESVEVPRARHTISLYANISAIRWDYGSDKIKGFVTSAKGDGMKAFELDPTQHSSYDITNSLWDLMDS</sequence>
<comment type="function">
    <text evidence="10">Acts as a component of the essential kinetochore-associated NDC80 complex, which is required for chromosome segregation and spindle checkpoint activity.</text>
</comment>
<comment type="similarity">
    <text evidence="1 10">Belongs to the SPC24 family.</text>
</comment>
<evidence type="ECO:0000256" key="1">
    <source>
        <dbReference type="ARBA" id="ARBA00007804"/>
    </source>
</evidence>
<keyword evidence="7 10" id="KW-0539">Nucleus</keyword>
<keyword evidence="4 10" id="KW-0498">Mitosis</keyword>
<feature type="coiled-coil region" evidence="11">
    <location>
        <begin position="40"/>
        <end position="104"/>
    </location>
</feature>
<dbReference type="PANTHER" id="PTHR22142">
    <property type="match status" value="1"/>
</dbReference>
<evidence type="ECO:0000256" key="2">
    <source>
        <dbReference type="ARBA" id="ARBA00022454"/>
    </source>
</evidence>
<keyword evidence="2 10" id="KW-0158">Chromosome</keyword>
<dbReference type="GO" id="GO:0007059">
    <property type="term" value="P:chromosome segregation"/>
    <property type="evidence" value="ECO:0007669"/>
    <property type="project" value="TreeGrafter"/>
</dbReference>
<evidence type="ECO:0000313" key="12">
    <source>
        <dbReference type="EMBL" id="CAE0785418.1"/>
    </source>
</evidence>
<evidence type="ECO:0000256" key="5">
    <source>
        <dbReference type="ARBA" id="ARBA00022838"/>
    </source>
</evidence>
<dbReference type="GO" id="GO:0008017">
    <property type="term" value="F:microtubule binding"/>
    <property type="evidence" value="ECO:0007669"/>
    <property type="project" value="TreeGrafter"/>
</dbReference>
<comment type="subcellular location">
    <subcellularLocation>
        <location evidence="10">Nucleus</location>
    </subcellularLocation>
    <subcellularLocation>
        <location evidence="10">Chromosome</location>
        <location evidence="10">Centromere</location>
        <location evidence="10">Kinetochore</location>
    </subcellularLocation>
</comment>
<dbReference type="Pfam" id="PF08286">
    <property type="entry name" value="Spc24"/>
    <property type="match status" value="1"/>
</dbReference>
<evidence type="ECO:0000256" key="7">
    <source>
        <dbReference type="ARBA" id="ARBA00023242"/>
    </source>
</evidence>
<evidence type="ECO:0000256" key="9">
    <source>
        <dbReference type="ARBA" id="ARBA00023328"/>
    </source>
</evidence>
<keyword evidence="8 10" id="KW-0131">Cell cycle</keyword>
<proteinExistence type="inferred from homology"/>